<dbReference type="Proteomes" id="UP000186684">
    <property type="component" value="Unassembled WGS sequence"/>
</dbReference>
<evidence type="ECO:0000313" key="3">
    <source>
        <dbReference type="Proteomes" id="UP000186684"/>
    </source>
</evidence>
<feature type="transmembrane region" description="Helical" evidence="1">
    <location>
        <begin position="36"/>
        <end position="54"/>
    </location>
</feature>
<reference evidence="3" key="1">
    <citation type="submission" date="2017-01" db="EMBL/GenBank/DDBJ databases">
        <authorList>
            <person name="Varghese N."/>
            <person name="Submissions S."/>
        </authorList>
    </citation>
    <scope>NUCLEOTIDE SEQUENCE [LARGE SCALE GENOMIC DNA]</scope>
    <source>
        <strain evidence="3">DSM 29430</strain>
    </source>
</reference>
<keyword evidence="1" id="KW-0472">Membrane</keyword>
<dbReference type="EMBL" id="FTOQ01000016">
    <property type="protein sequence ID" value="SIT10375.1"/>
    <property type="molecule type" value="Genomic_DNA"/>
</dbReference>
<organism evidence="2 3">
    <name type="scientific">Roseivivax lentus</name>
    <dbReference type="NCBI Taxonomy" id="633194"/>
    <lineage>
        <taxon>Bacteria</taxon>
        <taxon>Pseudomonadati</taxon>
        <taxon>Pseudomonadota</taxon>
        <taxon>Alphaproteobacteria</taxon>
        <taxon>Rhodobacterales</taxon>
        <taxon>Roseobacteraceae</taxon>
        <taxon>Roseivivax</taxon>
    </lineage>
</organism>
<sequence length="275" mass="31755">MRKIFYWAQRVIADLSERTSERTRWSTLKNFTRSRAAKLSALAPFVGYLVLYNSQIQEYLRLNFLVPETGYGVVWLRENSLHFLYFGLVFYGAAAAIFATGCPNKVRENENIIEYVSNMESVKTDNLVYRHLRSAIETFFKYNEGERANRFFGDLHPSFPYAAAEPLHLLIDRLAGLAELGSDTLAELQTGTGHFMTDRIMELMVSERRAERAFHMPLYHVANDLSKEVFYVGYRIDDFRNFPIRALIYILFILGLACLLIPTLTTMLIVLFSVL</sequence>
<feature type="transmembrane region" description="Helical" evidence="1">
    <location>
        <begin position="83"/>
        <end position="102"/>
    </location>
</feature>
<protein>
    <submittedName>
        <fullName evidence="2">Uncharacterized protein</fullName>
    </submittedName>
</protein>
<dbReference type="STRING" id="633194.SAMN05421759_11617"/>
<dbReference type="AlphaFoldDB" id="A0A1N7PIC2"/>
<proteinExistence type="predicted"/>
<keyword evidence="1" id="KW-1133">Transmembrane helix</keyword>
<accession>A0A1N7PIC2</accession>
<feature type="transmembrane region" description="Helical" evidence="1">
    <location>
        <begin position="246"/>
        <end position="272"/>
    </location>
</feature>
<keyword evidence="3" id="KW-1185">Reference proteome</keyword>
<keyword evidence="1" id="KW-0812">Transmembrane</keyword>
<gene>
    <name evidence="2" type="ORF">SAMN05421759_11617</name>
</gene>
<name>A0A1N7PIC2_9RHOB</name>
<evidence type="ECO:0000256" key="1">
    <source>
        <dbReference type="SAM" id="Phobius"/>
    </source>
</evidence>
<evidence type="ECO:0000313" key="2">
    <source>
        <dbReference type="EMBL" id="SIT10375.1"/>
    </source>
</evidence>